<evidence type="ECO:0000256" key="1">
    <source>
        <dbReference type="ARBA" id="ARBA00009670"/>
    </source>
</evidence>
<proteinExistence type="inferred from homology"/>
<evidence type="ECO:0000259" key="5">
    <source>
        <dbReference type="Pfam" id="PF03109"/>
    </source>
</evidence>
<gene>
    <name evidence="6" type="ORF">PhaeoP88_04590</name>
</gene>
<dbReference type="InterPro" id="IPR004147">
    <property type="entry name" value="ABC1_dom"/>
</dbReference>
<dbReference type="GO" id="GO:0005524">
    <property type="term" value="F:ATP binding"/>
    <property type="evidence" value="ECO:0007669"/>
    <property type="project" value="UniProtKB-KW"/>
</dbReference>
<reference evidence="6 7" key="1">
    <citation type="journal article" date="2017" name="Front. Microbiol.">
        <title>Phaeobacter piscinae sp. nov., a species of the Roseobacter group and potential aquaculture probiont.</title>
        <authorList>
            <person name="Sonnenschein E.C."/>
            <person name="Phippen C.B.W."/>
            <person name="Nielsen K.F."/>
            <person name="Mateiu R.V."/>
            <person name="Melchiorsen J."/>
            <person name="Gram L."/>
            <person name="Overmann J."/>
            <person name="Freese H.M."/>
        </authorList>
    </citation>
    <scope>NUCLEOTIDE SEQUENCE [LARGE SCALE GENOMIC DNA]</scope>
    <source>
        <strain evidence="6 7">P88</strain>
        <plasmid evidence="7">pp88_f</plasmid>
    </source>
</reference>
<evidence type="ECO:0000256" key="2">
    <source>
        <dbReference type="ARBA" id="ARBA00022679"/>
    </source>
</evidence>
<reference evidence="6 7" key="2">
    <citation type="journal article" date="2017" name="Genome Biol. Evol.">
        <title>Trajectories and Drivers of Genome Evolution in Surface-Associated Marine Phaeobacter.</title>
        <authorList>
            <person name="Freese H.M."/>
            <person name="Sikorski J."/>
            <person name="Bunk B."/>
            <person name="Scheuner C."/>
            <person name="Meier-Kolthoff J.P."/>
            <person name="Sproer C."/>
            <person name="Gram L."/>
            <person name="Overmann J."/>
        </authorList>
    </citation>
    <scope>NUCLEOTIDE SEQUENCE [LARGE SCALE GENOMIC DNA]</scope>
    <source>
        <strain evidence="6 7">P88</strain>
        <plasmid evidence="7">pp88_f</plasmid>
    </source>
</reference>
<dbReference type="Pfam" id="PF03109">
    <property type="entry name" value="ABC1"/>
    <property type="match status" value="1"/>
</dbReference>
<evidence type="ECO:0000313" key="6">
    <source>
        <dbReference type="EMBL" id="AUR01902.1"/>
    </source>
</evidence>
<dbReference type="SUPFAM" id="SSF56112">
    <property type="entry name" value="Protein kinase-like (PK-like)"/>
    <property type="match status" value="1"/>
</dbReference>
<dbReference type="InterPro" id="IPR011009">
    <property type="entry name" value="Kinase-like_dom_sf"/>
</dbReference>
<feature type="domain" description="ABC1 atypical kinase-like" evidence="5">
    <location>
        <begin position="123"/>
        <end position="361"/>
    </location>
</feature>
<dbReference type="InterPro" id="IPR051409">
    <property type="entry name" value="Atypical_kinase_ADCK"/>
</dbReference>
<dbReference type="PANTHER" id="PTHR43851">
    <property type="match status" value="1"/>
</dbReference>
<evidence type="ECO:0000256" key="4">
    <source>
        <dbReference type="ARBA" id="ARBA00022840"/>
    </source>
</evidence>
<sequence length="472" mass="51425">MTSSPDETKLDHIGPDEIRPVSGQPIAADARAVAVPSGRVSRLARMGGLAAQVAGSAVVGGVQALSQGHRPQLRDLLLTPANARRLTAELARMRGAAMKLGQLMSMESGALLPQELSQILSRLRAEADFMPPKQLRQVLDAAWGEGWRRQFSRFDVRPMAAASIGQVHRAQLRDGRDLAIKVQYPGVARSIDSDVANLGSLLRASRLLPGGFDIAPYLEEARRQLHEEVDYAREGRYLAEFAVQLEDQPQFRVPEFHPDWSTGAVLAMSYARGCPVEDAQTAPQEVRDRVMRDLMALMLRELFEFGLMQSDPNFANYLFDRESAAIVLLDFGATRQLAPQVVAQYRALLRAGMSGDAAALTAAAADLGLVAPDGMADAGTMRADHQRRVLVMITQVFDVLRTSESYDFADPSLLQQMQAEGLALAEEGMLPPAVPMDVLFIQRKLAGMVLLAGRLGARVPVRALLSPYLEAP</sequence>
<keyword evidence="3" id="KW-0547">Nucleotide-binding</keyword>
<name>A0A2I7KH33_9RHOB</name>
<keyword evidence="6" id="KW-0614">Plasmid</keyword>
<accession>A0A2I7KH33</accession>
<dbReference type="RefSeq" id="WP_102884745.1">
    <property type="nucleotide sequence ID" value="NZ_CP010731.1"/>
</dbReference>
<organism evidence="6 7">
    <name type="scientific">Phaeobacter inhibens</name>
    <dbReference type="NCBI Taxonomy" id="221822"/>
    <lineage>
        <taxon>Bacteria</taxon>
        <taxon>Pseudomonadati</taxon>
        <taxon>Pseudomonadota</taxon>
        <taxon>Alphaproteobacteria</taxon>
        <taxon>Rhodobacterales</taxon>
        <taxon>Roseobacteraceae</taxon>
        <taxon>Phaeobacter</taxon>
    </lineage>
</organism>
<protein>
    <submittedName>
        <fullName evidence="6">Putative ubiquinone biosynthesis protein</fullName>
    </submittedName>
</protein>
<dbReference type="CDD" id="cd13970">
    <property type="entry name" value="ABC1_ADCK3"/>
    <property type="match status" value="1"/>
</dbReference>
<dbReference type="PANTHER" id="PTHR43851:SF3">
    <property type="entry name" value="COENZYME Q8"/>
    <property type="match status" value="1"/>
</dbReference>
<dbReference type="EMBL" id="CP010731">
    <property type="protein sequence ID" value="AUR01902.1"/>
    <property type="molecule type" value="Genomic_DNA"/>
</dbReference>
<evidence type="ECO:0000256" key="3">
    <source>
        <dbReference type="ARBA" id="ARBA00022741"/>
    </source>
</evidence>
<dbReference type="Proteomes" id="UP000236447">
    <property type="component" value="Plasmid pP88_f"/>
</dbReference>
<keyword evidence="2" id="KW-0808">Transferase</keyword>
<dbReference type="InterPro" id="IPR034646">
    <property type="entry name" value="ADCK3_dom"/>
</dbReference>
<dbReference type="GO" id="GO:0016740">
    <property type="term" value="F:transferase activity"/>
    <property type="evidence" value="ECO:0007669"/>
    <property type="project" value="UniProtKB-KW"/>
</dbReference>
<keyword evidence="4" id="KW-0067">ATP-binding</keyword>
<dbReference type="GO" id="GO:0006744">
    <property type="term" value="P:ubiquinone biosynthetic process"/>
    <property type="evidence" value="ECO:0007669"/>
    <property type="project" value="TreeGrafter"/>
</dbReference>
<comment type="similarity">
    <text evidence="1">Belongs to the protein kinase superfamily. ADCK protein kinase family.</text>
</comment>
<keyword evidence="6" id="KW-0830">Ubiquinone</keyword>
<dbReference type="AlphaFoldDB" id="A0A2I7KH33"/>
<evidence type="ECO:0000313" key="7">
    <source>
        <dbReference type="Proteomes" id="UP000236447"/>
    </source>
</evidence>
<geneLocation type="plasmid" evidence="7">
    <name>pp88_f</name>
</geneLocation>